<feature type="compositionally biased region" description="Polar residues" evidence="6">
    <location>
        <begin position="1"/>
        <end position="23"/>
    </location>
</feature>
<evidence type="ECO:0000313" key="9">
    <source>
        <dbReference type="Proteomes" id="UP000275385"/>
    </source>
</evidence>
<feature type="region of interest" description="Disordered" evidence="6">
    <location>
        <begin position="1"/>
        <end position="146"/>
    </location>
</feature>
<name>A0A420YDD5_9PEZI</name>
<evidence type="ECO:0000256" key="1">
    <source>
        <dbReference type="ARBA" id="ARBA00004123"/>
    </source>
</evidence>
<dbReference type="EMBL" id="QVQW01000017">
    <property type="protein sequence ID" value="RKU45929.1"/>
    <property type="molecule type" value="Genomic_DNA"/>
</dbReference>
<evidence type="ECO:0000256" key="5">
    <source>
        <dbReference type="ARBA" id="ARBA00023242"/>
    </source>
</evidence>
<dbReference type="Pfam" id="PF04719">
    <property type="entry name" value="TAFII28"/>
    <property type="match status" value="1"/>
</dbReference>
<dbReference type="STRING" id="177199.A0A420YDD5"/>
<dbReference type="GO" id="GO:0005669">
    <property type="term" value="C:transcription factor TFIID complex"/>
    <property type="evidence" value="ECO:0007669"/>
    <property type="project" value="InterPro"/>
</dbReference>
<dbReference type="OrthoDB" id="28335at2759"/>
<dbReference type="SUPFAM" id="SSF47113">
    <property type="entry name" value="Histone-fold"/>
    <property type="match status" value="1"/>
</dbReference>
<reference evidence="8 9" key="1">
    <citation type="submission" date="2018-08" db="EMBL/GenBank/DDBJ databases">
        <title>Draft genome of the lignicolous fungus Coniochaeta pulveracea.</title>
        <authorList>
            <person name="Borstlap C.J."/>
            <person name="De Witt R.N."/>
            <person name="Botha A."/>
            <person name="Volschenk H."/>
        </authorList>
    </citation>
    <scope>NUCLEOTIDE SEQUENCE [LARGE SCALE GENOMIC DNA]</scope>
    <source>
        <strain evidence="8 9">CAB683</strain>
    </source>
</reference>
<accession>A0A420YDD5</accession>
<keyword evidence="9" id="KW-1185">Reference proteome</keyword>
<dbReference type="GO" id="GO:0046982">
    <property type="term" value="F:protein heterodimerization activity"/>
    <property type="evidence" value="ECO:0007669"/>
    <property type="project" value="InterPro"/>
</dbReference>
<dbReference type="Gene3D" id="1.10.20.10">
    <property type="entry name" value="Histone, subunit A"/>
    <property type="match status" value="1"/>
</dbReference>
<dbReference type="GO" id="GO:0051123">
    <property type="term" value="P:RNA polymerase II preinitiation complex assembly"/>
    <property type="evidence" value="ECO:0007669"/>
    <property type="project" value="InterPro"/>
</dbReference>
<dbReference type="InterPro" id="IPR009072">
    <property type="entry name" value="Histone-fold"/>
</dbReference>
<comment type="caution">
    <text evidence="8">The sequence shown here is derived from an EMBL/GenBank/DDBJ whole genome shotgun (WGS) entry which is preliminary data.</text>
</comment>
<comment type="subcellular location">
    <subcellularLocation>
        <location evidence="1">Nucleus</location>
    </subcellularLocation>
</comment>
<dbReference type="CDD" id="cd08048">
    <property type="entry name" value="HFD_TAF11"/>
    <property type="match status" value="1"/>
</dbReference>
<evidence type="ECO:0000256" key="3">
    <source>
        <dbReference type="ARBA" id="ARBA00023015"/>
    </source>
</evidence>
<proteinExistence type="inferred from homology"/>
<evidence type="ECO:0000256" key="6">
    <source>
        <dbReference type="SAM" id="MobiDB-lite"/>
    </source>
</evidence>
<feature type="region of interest" description="Disordered" evidence="6">
    <location>
        <begin position="263"/>
        <end position="315"/>
    </location>
</feature>
<evidence type="ECO:0000259" key="7">
    <source>
        <dbReference type="Pfam" id="PF04719"/>
    </source>
</evidence>
<dbReference type="InterPro" id="IPR006809">
    <property type="entry name" value="TAFII28_dom"/>
</dbReference>
<organism evidence="8 9">
    <name type="scientific">Coniochaeta pulveracea</name>
    <dbReference type="NCBI Taxonomy" id="177199"/>
    <lineage>
        <taxon>Eukaryota</taxon>
        <taxon>Fungi</taxon>
        <taxon>Dikarya</taxon>
        <taxon>Ascomycota</taxon>
        <taxon>Pezizomycotina</taxon>
        <taxon>Sordariomycetes</taxon>
        <taxon>Sordariomycetidae</taxon>
        <taxon>Coniochaetales</taxon>
        <taxon>Coniochaetaceae</taxon>
        <taxon>Coniochaeta</taxon>
    </lineage>
</organism>
<gene>
    <name evidence="8" type="ORF">DL546_003465</name>
</gene>
<feature type="domain" description="TAFII28-like protein" evidence="7">
    <location>
        <begin position="179"/>
        <end position="266"/>
    </location>
</feature>
<dbReference type="InterPro" id="IPR045127">
    <property type="entry name" value="TAF11-like"/>
</dbReference>
<dbReference type="AlphaFoldDB" id="A0A420YDD5"/>
<keyword evidence="3" id="KW-0805">Transcription regulation</keyword>
<feature type="region of interest" description="Disordered" evidence="6">
    <location>
        <begin position="330"/>
        <end position="362"/>
    </location>
</feature>
<evidence type="ECO:0000313" key="8">
    <source>
        <dbReference type="EMBL" id="RKU45929.1"/>
    </source>
</evidence>
<dbReference type="Proteomes" id="UP000275385">
    <property type="component" value="Unassembled WGS sequence"/>
</dbReference>
<feature type="compositionally biased region" description="Polar residues" evidence="6">
    <location>
        <begin position="45"/>
        <end position="59"/>
    </location>
</feature>
<evidence type="ECO:0000256" key="4">
    <source>
        <dbReference type="ARBA" id="ARBA00023163"/>
    </source>
</evidence>
<sequence>MASPPFSYSPSALSPPHISNTSANRKRGADGAAGGPVKRRKGSIMSATSGTHPLRQTSFPPDEAYDMGARSPSVDAMSFVSGSQVSNAAPVKKKRGRKSKAEKARLEREQTPSLAAGKALSAVGGRSDTGAGRSNAPYGDDGGEEDENIELDKDLRMTVTEDVLTEKEKAEWREKEQLLKDNFSEQQQNRYEQQRAVALQKSTVRKLINATVSQSVPEPVVLAMRTIAKLYIGDMIEYARKIQNEWIDKLDEKQVEPGEIEPKHLQLLTPDASPSDDSRAVDGEGENGQNVEITEESNMARLERLNRERRGPLRPDHLREAVRRHRISQEGGAVGLHEPWHQQQQSGVERFGTRTPGRRLFK</sequence>
<keyword evidence="5" id="KW-0539">Nucleus</keyword>
<feature type="compositionally biased region" description="Basic and acidic residues" evidence="6">
    <location>
        <begin position="301"/>
        <end position="315"/>
    </location>
</feature>
<feature type="compositionally biased region" description="Basic and acidic residues" evidence="6">
    <location>
        <begin position="99"/>
        <end position="110"/>
    </location>
</feature>
<comment type="similarity">
    <text evidence="2">Belongs to the TAF11 family.</text>
</comment>
<dbReference type="PANTHER" id="PTHR13218">
    <property type="entry name" value="TRANSCRIPTION INITIATION FACTOR TFIID SUBUNIT 11-RELATED"/>
    <property type="match status" value="1"/>
</dbReference>
<dbReference type="PANTHER" id="PTHR13218:SF8">
    <property type="entry name" value="TRANSCRIPTION INITIATION FACTOR TFIID SUBUNIT 11"/>
    <property type="match status" value="1"/>
</dbReference>
<protein>
    <recommendedName>
        <fullName evidence="7">TAFII28-like protein domain-containing protein</fullName>
    </recommendedName>
</protein>
<dbReference type="GO" id="GO:0016251">
    <property type="term" value="F:RNA polymerase II general transcription initiation factor activity"/>
    <property type="evidence" value="ECO:0007669"/>
    <property type="project" value="TreeGrafter"/>
</dbReference>
<keyword evidence="4" id="KW-0804">Transcription</keyword>
<evidence type="ECO:0000256" key="2">
    <source>
        <dbReference type="ARBA" id="ARBA00009788"/>
    </source>
</evidence>